<evidence type="ECO:0000259" key="4">
    <source>
        <dbReference type="Pfam" id="PF20772"/>
    </source>
</evidence>
<comment type="subcellular location">
    <subcellularLocation>
        <location evidence="1">Mitochondrion</location>
    </subcellularLocation>
</comment>
<dbReference type="InterPro" id="IPR049083">
    <property type="entry name" value="TACO1_YebC_N"/>
</dbReference>
<name>A0A6A6PHY1_9PEZI</name>
<dbReference type="Gene3D" id="3.30.70.980">
    <property type="match status" value="2"/>
</dbReference>
<evidence type="ECO:0000259" key="3">
    <source>
        <dbReference type="Pfam" id="PF01709"/>
    </source>
</evidence>
<dbReference type="EMBL" id="MU001643">
    <property type="protein sequence ID" value="KAF2478877.1"/>
    <property type="molecule type" value="Genomic_DNA"/>
</dbReference>
<evidence type="ECO:0000313" key="6">
    <source>
        <dbReference type="Proteomes" id="UP000799767"/>
    </source>
</evidence>
<dbReference type="PANTHER" id="PTHR12532:SF0">
    <property type="entry name" value="TRANSLATIONAL ACTIVATOR OF CYTOCHROME C OXIDASE 1"/>
    <property type="match status" value="1"/>
</dbReference>
<organism evidence="5 6">
    <name type="scientific">Neohortaea acidophila</name>
    <dbReference type="NCBI Taxonomy" id="245834"/>
    <lineage>
        <taxon>Eukaryota</taxon>
        <taxon>Fungi</taxon>
        <taxon>Dikarya</taxon>
        <taxon>Ascomycota</taxon>
        <taxon>Pezizomycotina</taxon>
        <taxon>Dothideomycetes</taxon>
        <taxon>Dothideomycetidae</taxon>
        <taxon>Mycosphaerellales</taxon>
        <taxon>Teratosphaeriaceae</taxon>
        <taxon>Neohortaea</taxon>
    </lineage>
</organism>
<evidence type="ECO:0000256" key="1">
    <source>
        <dbReference type="ARBA" id="ARBA00004173"/>
    </source>
</evidence>
<proteinExistence type="inferred from homology"/>
<protein>
    <submittedName>
        <fullName evidence="5">DUF28 domain protein</fullName>
    </submittedName>
</protein>
<dbReference type="SUPFAM" id="SSF75625">
    <property type="entry name" value="YebC-like"/>
    <property type="match status" value="1"/>
</dbReference>
<accession>A0A6A6PHY1</accession>
<dbReference type="InterPro" id="IPR048300">
    <property type="entry name" value="TACO1_YebC-like_2nd/3rd_dom"/>
</dbReference>
<evidence type="ECO:0000256" key="2">
    <source>
        <dbReference type="ARBA" id="ARBA00008724"/>
    </source>
</evidence>
<feature type="domain" description="TACO1/YebC-like second and third" evidence="3">
    <location>
        <begin position="135"/>
        <end position="292"/>
    </location>
</feature>
<dbReference type="Pfam" id="PF20772">
    <property type="entry name" value="TACO1_YebC_N"/>
    <property type="match status" value="1"/>
</dbReference>
<dbReference type="PANTHER" id="PTHR12532">
    <property type="entry name" value="TRANSLATIONAL ACTIVATOR OF CYTOCHROME C OXIDASE 1"/>
    <property type="match status" value="1"/>
</dbReference>
<gene>
    <name evidence="5" type="ORF">BDY17DRAFT_305979</name>
</gene>
<dbReference type="Pfam" id="PF01709">
    <property type="entry name" value="Transcrip_reg"/>
    <property type="match status" value="1"/>
</dbReference>
<keyword evidence="6" id="KW-1185">Reference proteome</keyword>
<reference evidence="5" key="1">
    <citation type="journal article" date="2020" name="Stud. Mycol.">
        <title>101 Dothideomycetes genomes: a test case for predicting lifestyles and emergence of pathogens.</title>
        <authorList>
            <person name="Haridas S."/>
            <person name="Albert R."/>
            <person name="Binder M."/>
            <person name="Bloem J."/>
            <person name="Labutti K."/>
            <person name="Salamov A."/>
            <person name="Andreopoulos B."/>
            <person name="Baker S."/>
            <person name="Barry K."/>
            <person name="Bills G."/>
            <person name="Bluhm B."/>
            <person name="Cannon C."/>
            <person name="Castanera R."/>
            <person name="Culley D."/>
            <person name="Daum C."/>
            <person name="Ezra D."/>
            <person name="Gonzalez J."/>
            <person name="Henrissat B."/>
            <person name="Kuo A."/>
            <person name="Liang C."/>
            <person name="Lipzen A."/>
            <person name="Lutzoni F."/>
            <person name="Magnuson J."/>
            <person name="Mondo S."/>
            <person name="Nolan M."/>
            <person name="Ohm R."/>
            <person name="Pangilinan J."/>
            <person name="Park H.-J."/>
            <person name="Ramirez L."/>
            <person name="Alfaro M."/>
            <person name="Sun H."/>
            <person name="Tritt A."/>
            <person name="Yoshinaga Y."/>
            <person name="Zwiers L.-H."/>
            <person name="Turgeon B."/>
            <person name="Goodwin S."/>
            <person name="Spatafora J."/>
            <person name="Crous P."/>
            <person name="Grigoriev I."/>
        </authorList>
    </citation>
    <scope>NUCLEOTIDE SEQUENCE</scope>
    <source>
        <strain evidence="5">CBS 113389</strain>
    </source>
</reference>
<dbReference type="OrthoDB" id="2017544at2759"/>
<dbReference type="InterPro" id="IPR029072">
    <property type="entry name" value="YebC-like"/>
</dbReference>
<dbReference type="GeneID" id="54475966"/>
<dbReference type="FunFam" id="1.10.10.200:FF:000002">
    <property type="entry name" value="Probable transcriptional regulatory protein CLM62_37755"/>
    <property type="match status" value="1"/>
</dbReference>
<dbReference type="InterPro" id="IPR017856">
    <property type="entry name" value="Integrase-like_N"/>
</dbReference>
<sequence>MAPSRGITSVAMMATSSSLRYQTCSLRPLSFLRSEWITASSSRTFITTSPYQSGHNRWSKIKHDKQKVDAAKNRQRSLFAHEIAHASKYYGADPNSNPRLADIITKAKREGFAKASIEAAIARGQGKSTSGQKLENVTIEGILPGNIGVVIECETDSKARTMMELRHVLKDAGGTATPSAYLFEKKGKLVFEGAPGKGLEQVMDVALDAGVEDIEEAEDGEITLLCEPSDTNAVSQAITNAFGLEMKSSEISWIPIKETAVEVTDAATVEGLDAFMEVVQEKESSATVAMNIA</sequence>
<dbReference type="InterPro" id="IPR026564">
    <property type="entry name" value="Transcrip_reg_TACO1-like_dom3"/>
</dbReference>
<dbReference type="GO" id="GO:0005739">
    <property type="term" value="C:mitochondrion"/>
    <property type="evidence" value="ECO:0007669"/>
    <property type="project" value="UniProtKB-SubCell"/>
</dbReference>
<comment type="similarity">
    <text evidence="2">Belongs to the TACO1 family.</text>
</comment>
<dbReference type="RefSeq" id="XP_033585447.1">
    <property type="nucleotide sequence ID" value="XM_033734964.1"/>
</dbReference>
<dbReference type="AlphaFoldDB" id="A0A6A6PHY1"/>
<dbReference type="InterPro" id="IPR002876">
    <property type="entry name" value="Transcrip_reg_TACO1-like"/>
</dbReference>
<dbReference type="Gene3D" id="1.10.10.200">
    <property type="match status" value="1"/>
</dbReference>
<dbReference type="Proteomes" id="UP000799767">
    <property type="component" value="Unassembled WGS sequence"/>
</dbReference>
<feature type="domain" description="TACO1/YebC-like N-terminal" evidence="4">
    <location>
        <begin position="56"/>
        <end position="127"/>
    </location>
</feature>
<evidence type="ECO:0000313" key="5">
    <source>
        <dbReference type="EMBL" id="KAF2478877.1"/>
    </source>
</evidence>